<dbReference type="InterPro" id="IPR009045">
    <property type="entry name" value="Zn_M74/Hedgehog-like"/>
</dbReference>
<dbReference type="SUPFAM" id="SSF55166">
    <property type="entry name" value="Hedgehog/DD-peptidase"/>
    <property type="match status" value="1"/>
</dbReference>
<organism evidence="2">
    <name type="scientific">Sigmofec virus UA08Rod_4527</name>
    <dbReference type="NCBI Taxonomy" id="2929403"/>
    <lineage>
        <taxon>Viruses</taxon>
        <taxon>Monodnaviria</taxon>
        <taxon>Sangervirae</taxon>
        <taxon>Phixviricota</taxon>
        <taxon>Malgrandaviricetes</taxon>
        <taxon>Petitvirales</taxon>
        <taxon>Microviridae</taxon>
    </lineage>
</organism>
<protein>
    <recommendedName>
        <fullName evidence="1">Peptidase M15A C-terminal domain-containing protein</fullName>
    </recommendedName>
</protein>
<dbReference type="EMBL" id="OM869568">
    <property type="protein sequence ID" value="UPW41269.1"/>
    <property type="molecule type" value="Genomic_DNA"/>
</dbReference>
<reference evidence="2" key="1">
    <citation type="submission" date="2022-02" db="EMBL/GenBank/DDBJ databases">
        <title>Towards deciphering the DNA virus diversity associated with rodent species in the families Cricetidae and Heteromyidae.</title>
        <authorList>
            <person name="Lund M."/>
            <person name="Larsen B.B."/>
            <person name="Gryseels S."/>
            <person name="Kraberger S."/>
            <person name="Rowsey D.M."/>
            <person name="Steger L."/>
            <person name="Yule K.M."/>
            <person name="Upham N.S."/>
            <person name="Worobey M."/>
            <person name="Van Doorslaer K."/>
            <person name="Varsani A."/>
        </authorList>
    </citation>
    <scope>NUCLEOTIDE SEQUENCE</scope>
    <source>
        <strain evidence="2">UA08Rod_4527</strain>
    </source>
</reference>
<evidence type="ECO:0000259" key="1">
    <source>
        <dbReference type="Pfam" id="PF08291"/>
    </source>
</evidence>
<dbReference type="Gene3D" id="3.30.1380.10">
    <property type="match status" value="1"/>
</dbReference>
<feature type="domain" description="Peptidase M15A C-terminal" evidence="1">
    <location>
        <begin position="123"/>
        <end position="170"/>
    </location>
</feature>
<sequence>MDNEKDFKQYSFINEYFFNLFYALFGDIFKVIKLRNFSTYYLNGSTDKEFSYYCSLFVQMVNDLNISSTLLLYESMHRVFSKVFFHFTLSEFFHSSVAELHGKSNFIKPRQSSLYLNAFITFCYLENIRKLTGPLVITSGYRSAPVNKLVSGAVPNSFHIRASACDIRIPYRVPTTDSLTLSASQNLDFLFSILQTLPVRYTYKGVSYVHFDNKITVES</sequence>
<evidence type="ECO:0000313" key="2">
    <source>
        <dbReference type="EMBL" id="UPW41269.1"/>
    </source>
</evidence>
<dbReference type="InterPro" id="IPR013230">
    <property type="entry name" value="Peptidase_M15A_C"/>
</dbReference>
<proteinExistence type="predicted"/>
<name>A0A976N103_9VIRU</name>
<dbReference type="Pfam" id="PF08291">
    <property type="entry name" value="Peptidase_M15_3"/>
    <property type="match status" value="1"/>
</dbReference>
<accession>A0A976N103</accession>